<dbReference type="AlphaFoldDB" id="A0A834CPX7"/>
<dbReference type="Proteomes" id="UP000646548">
    <property type="component" value="Unassembled WGS sequence"/>
</dbReference>
<dbReference type="EMBL" id="WKFB01000231">
    <property type="protein sequence ID" value="KAF6730778.1"/>
    <property type="molecule type" value="Genomic_DNA"/>
</dbReference>
<sequence>MTLDLLTLGGLEERGSLPGLQQHCGVVFVLESYGECALMTPPPRPINKHKASLLSGEAPSSHGTNKAHFGEQSGRHVGQFHNTFFSLYLLMTFTWGVGGGQVDRSTYKDSL</sequence>
<name>A0A834CPX7_ORYME</name>
<evidence type="ECO:0000313" key="3">
    <source>
        <dbReference type="Proteomes" id="UP000646548"/>
    </source>
</evidence>
<comment type="caution">
    <text evidence="2">The sequence shown here is derived from an EMBL/GenBank/DDBJ whole genome shotgun (WGS) entry which is preliminary data.</text>
</comment>
<organism evidence="2 3">
    <name type="scientific">Oryzias melastigma</name>
    <name type="common">Marine medaka</name>
    <dbReference type="NCBI Taxonomy" id="30732"/>
    <lineage>
        <taxon>Eukaryota</taxon>
        <taxon>Metazoa</taxon>
        <taxon>Chordata</taxon>
        <taxon>Craniata</taxon>
        <taxon>Vertebrata</taxon>
        <taxon>Euteleostomi</taxon>
        <taxon>Actinopterygii</taxon>
        <taxon>Neopterygii</taxon>
        <taxon>Teleostei</taxon>
        <taxon>Neoteleostei</taxon>
        <taxon>Acanthomorphata</taxon>
        <taxon>Ovalentaria</taxon>
        <taxon>Atherinomorphae</taxon>
        <taxon>Beloniformes</taxon>
        <taxon>Adrianichthyidae</taxon>
        <taxon>Oryziinae</taxon>
        <taxon>Oryzias</taxon>
    </lineage>
</organism>
<evidence type="ECO:0000256" key="1">
    <source>
        <dbReference type="SAM" id="MobiDB-lite"/>
    </source>
</evidence>
<proteinExistence type="predicted"/>
<feature type="region of interest" description="Disordered" evidence="1">
    <location>
        <begin position="47"/>
        <end position="71"/>
    </location>
</feature>
<gene>
    <name evidence="2" type="ORF">FQA47_003053</name>
</gene>
<reference evidence="2" key="1">
    <citation type="journal article" name="BMC Genomics">
        <title>Long-read sequencing and de novo genome assembly of marine medaka (Oryzias melastigma).</title>
        <authorList>
            <person name="Liang P."/>
            <person name="Saqib H.S.A."/>
            <person name="Ni X."/>
            <person name="Shen Y."/>
        </authorList>
    </citation>
    <scope>NUCLEOTIDE SEQUENCE</scope>
    <source>
        <strain evidence="2">Bigg-433</strain>
    </source>
</reference>
<accession>A0A834CPX7</accession>
<protein>
    <submittedName>
        <fullName evidence="2">Uncharacterized protein</fullName>
    </submittedName>
</protein>
<evidence type="ECO:0000313" key="2">
    <source>
        <dbReference type="EMBL" id="KAF6730778.1"/>
    </source>
</evidence>